<dbReference type="PROSITE" id="PS51685">
    <property type="entry name" value="SAM_MT_ERG6_SMT"/>
    <property type="match status" value="1"/>
</dbReference>
<dbReference type="Proteomes" id="UP000799757">
    <property type="component" value="Unassembled WGS sequence"/>
</dbReference>
<evidence type="ECO:0000259" key="14">
    <source>
        <dbReference type="PROSITE" id="PS51685"/>
    </source>
</evidence>
<keyword evidence="4 12" id="KW-0949">S-adenosyl-L-methionine</keyword>
<keyword evidence="3 12" id="KW-0808">Transferase</keyword>
<feature type="domain" description="SAM-dependent methyltransferase Erg6/SMT-type" evidence="14">
    <location>
        <begin position="81"/>
        <end position="377"/>
    </location>
</feature>
<keyword evidence="1 13" id="KW-0444">Lipid biosynthesis</keyword>
<evidence type="ECO:0000313" key="16">
    <source>
        <dbReference type="Proteomes" id="UP000799757"/>
    </source>
</evidence>
<evidence type="ECO:0000256" key="12">
    <source>
        <dbReference type="PROSITE-ProRule" id="PRU01022"/>
    </source>
</evidence>
<proteinExistence type="inferred from homology"/>
<evidence type="ECO:0000256" key="10">
    <source>
        <dbReference type="ARBA" id="ARBA00029435"/>
    </source>
</evidence>
<dbReference type="Pfam" id="PF08498">
    <property type="entry name" value="Sterol_MT_C"/>
    <property type="match status" value="1"/>
</dbReference>
<keyword evidence="7 13" id="KW-0443">Lipid metabolism</keyword>
<accession>A0A6A6XTK2</accession>
<evidence type="ECO:0000256" key="4">
    <source>
        <dbReference type="ARBA" id="ARBA00022691"/>
    </source>
</evidence>
<dbReference type="InterPro" id="IPR013705">
    <property type="entry name" value="Sterol_MeTrfase_C"/>
</dbReference>
<evidence type="ECO:0000256" key="9">
    <source>
        <dbReference type="ARBA" id="ARBA00023221"/>
    </source>
</evidence>
<evidence type="ECO:0000313" key="15">
    <source>
        <dbReference type="EMBL" id="KAF2799578.1"/>
    </source>
</evidence>
<comment type="similarity">
    <text evidence="11 12 13">Belongs to the class I-like SAM-binding methyltransferase superfamily. Erg6/SMT family.</text>
</comment>
<keyword evidence="9 13" id="KW-0753">Steroid metabolism</keyword>
<keyword evidence="2 12" id="KW-0489">Methyltransferase</keyword>
<evidence type="ECO:0000256" key="11">
    <source>
        <dbReference type="ARBA" id="ARBA00038188"/>
    </source>
</evidence>
<evidence type="ECO:0000256" key="5">
    <source>
        <dbReference type="ARBA" id="ARBA00022955"/>
    </source>
</evidence>
<dbReference type="GO" id="GO:0003838">
    <property type="term" value="F:sterol 24-C-methyltransferase activity"/>
    <property type="evidence" value="ECO:0007669"/>
    <property type="project" value="UniProtKB-ARBA"/>
</dbReference>
<name>A0A6A6XTK2_9PLEO</name>
<evidence type="ECO:0000256" key="7">
    <source>
        <dbReference type="ARBA" id="ARBA00023098"/>
    </source>
</evidence>
<dbReference type="InterPro" id="IPR030384">
    <property type="entry name" value="MeTrfase_SMT"/>
</dbReference>
<organism evidence="15 16">
    <name type="scientific">Melanomma pulvis-pyrius CBS 109.77</name>
    <dbReference type="NCBI Taxonomy" id="1314802"/>
    <lineage>
        <taxon>Eukaryota</taxon>
        <taxon>Fungi</taxon>
        <taxon>Dikarya</taxon>
        <taxon>Ascomycota</taxon>
        <taxon>Pezizomycotina</taxon>
        <taxon>Dothideomycetes</taxon>
        <taxon>Pleosporomycetidae</taxon>
        <taxon>Pleosporales</taxon>
        <taxon>Melanommataceae</taxon>
        <taxon>Melanomma</taxon>
    </lineage>
</organism>
<evidence type="ECO:0000256" key="8">
    <source>
        <dbReference type="ARBA" id="ARBA00023166"/>
    </source>
</evidence>
<keyword evidence="6 13" id="KW-0756">Sterol biosynthesis</keyword>
<dbReference type="OrthoDB" id="540004at2759"/>
<dbReference type="FunFam" id="3.40.50.150:FF:000121">
    <property type="entry name" value="Sterol 24-C-methyltransferase"/>
    <property type="match status" value="1"/>
</dbReference>
<evidence type="ECO:0000256" key="1">
    <source>
        <dbReference type="ARBA" id="ARBA00022516"/>
    </source>
</evidence>
<dbReference type="AlphaFoldDB" id="A0A6A6XTK2"/>
<keyword evidence="5 13" id="KW-0752">Steroid biosynthesis</keyword>
<comment type="pathway">
    <text evidence="10">Steroid metabolism; ergosterol biosynthesis.</text>
</comment>
<dbReference type="Gene3D" id="3.40.50.150">
    <property type="entry name" value="Vaccinia Virus protein VP39"/>
    <property type="match status" value="1"/>
</dbReference>
<keyword evidence="8 13" id="KW-1207">Sterol metabolism</keyword>
<evidence type="ECO:0000256" key="13">
    <source>
        <dbReference type="RuleBase" id="RU362025"/>
    </source>
</evidence>
<protein>
    <recommendedName>
        <fullName evidence="13">Sterol 24-C-methyltransferase</fullName>
        <ecNumber evidence="13">2.1.1.-</ecNumber>
    </recommendedName>
    <alternativeName>
        <fullName evidence="13">Delta(24)-sterol C-methyltransferase</fullName>
    </alternativeName>
</protein>
<evidence type="ECO:0000256" key="6">
    <source>
        <dbReference type="ARBA" id="ARBA00023011"/>
    </source>
</evidence>
<dbReference type="InterPro" id="IPR013216">
    <property type="entry name" value="Methyltransf_11"/>
</dbReference>
<dbReference type="EC" id="2.1.1.-" evidence="13"/>
<keyword evidence="16" id="KW-1185">Reference proteome</keyword>
<dbReference type="CDD" id="cd02440">
    <property type="entry name" value="AdoMet_MTases"/>
    <property type="match status" value="1"/>
</dbReference>
<dbReference type="EMBL" id="MU001762">
    <property type="protein sequence ID" value="KAF2799578.1"/>
    <property type="molecule type" value="Genomic_DNA"/>
</dbReference>
<sequence length="380" mass="42371">MSPIALEEQDHKRDAAFNKAMHGKSAQARGGMTSMLQKDRAAQKAAVDEYFKHWDNKSAEDETEETRKERRDEYATLTRHYYNLATDLYEYGWGQSFHFCRFAYGESFRQAIARHEHYLAHMMGLRDGMRVLDVGCGVGGPAREIVKFSGANVIGLNNNDYQIERATRYAEKEGLSHKLKYTKGDFMQMSFPDASFDAVYAIEATVHAPSLEGIYSEIFRVLKPGGVFGVYEWLMTDAYDNNNTEHKKIRLGIEIGDGISNMEKVEVALKAMAAAGFVMEHHEDLADREGDAAPWYWPLSGQLKYISSLGDIPTILRMTKIGRGIIHKFVGALEVVGIAPGGTQKTADSLALAADCLVAGGQQKLFTPMYLMVGRKPATA</sequence>
<evidence type="ECO:0000256" key="3">
    <source>
        <dbReference type="ARBA" id="ARBA00022679"/>
    </source>
</evidence>
<dbReference type="PANTHER" id="PTHR44068:SF1">
    <property type="entry name" value="HYPOTHETICAL LOC100005854"/>
    <property type="match status" value="1"/>
</dbReference>
<dbReference type="InterPro" id="IPR050447">
    <property type="entry name" value="Erg6_SMT_methyltransf"/>
</dbReference>
<dbReference type="InterPro" id="IPR029063">
    <property type="entry name" value="SAM-dependent_MTases_sf"/>
</dbReference>
<gene>
    <name evidence="15" type="ORF">K505DRAFT_265504</name>
</gene>
<dbReference type="SUPFAM" id="SSF53335">
    <property type="entry name" value="S-adenosyl-L-methionine-dependent methyltransferases"/>
    <property type="match status" value="1"/>
</dbReference>
<dbReference type="GO" id="GO:0032259">
    <property type="term" value="P:methylation"/>
    <property type="evidence" value="ECO:0007669"/>
    <property type="project" value="UniProtKB-KW"/>
</dbReference>
<dbReference type="Pfam" id="PF08241">
    <property type="entry name" value="Methyltransf_11"/>
    <property type="match status" value="1"/>
</dbReference>
<comment type="function">
    <text evidence="13">Catalyzes the transfer of methyl groups from S-adenosyl-methionine to the C-24 of sterols.</text>
</comment>
<dbReference type="GO" id="GO:0006696">
    <property type="term" value="P:ergosterol biosynthetic process"/>
    <property type="evidence" value="ECO:0007669"/>
    <property type="project" value="TreeGrafter"/>
</dbReference>
<dbReference type="GO" id="GO:0005783">
    <property type="term" value="C:endoplasmic reticulum"/>
    <property type="evidence" value="ECO:0007669"/>
    <property type="project" value="TreeGrafter"/>
</dbReference>
<dbReference type="PANTHER" id="PTHR44068">
    <property type="entry name" value="ZGC:194242"/>
    <property type="match status" value="1"/>
</dbReference>
<reference evidence="15" key="1">
    <citation type="journal article" date="2020" name="Stud. Mycol.">
        <title>101 Dothideomycetes genomes: a test case for predicting lifestyles and emergence of pathogens.</title>
        <authorList>
            <person name="Haridas S."/>
            <person name="Albert R."/>
            <person name="Binder M."/>
            <person name="Bloem J."/>
            <person name="Labutti K."/>
            <person name="Salamov A."/>
            <person name="Andreopoulos B."/>
            <person name="Baker S."/>
            <person name="Barry K."/>
            <person name="Bills G."/>
            <person name="Bluhm B."/>
            <person name="Cannon C."/>
            <person name="Castanera R."/>
            <person name="Culley D."/>
            <person name="Daum C."/>
            <person name="Ezra D."/>
            <person name="Gonzalez J."/>
            <person name="Henrissat B."/>
            <person name="Kuo A."/>
            <person name="Liang C."/>
            <person name="Lipzen A."/>
            <person name="Lutzoni F."/>
            <person name="Magnuson J."/>
            <person name="Mondo S."/>
            <person name="Nolan M."/>
            <person name="Ohm R."/>
            <person name="Pangilinan J."/>
            <person name="Park H.-J."/>
            <person name="Ramirez L."/>
            <person name="Alfaro M."/>
            <person name="Sun H."/>
            <person name="Tritt A."/>
            <person name="Yoshinaga Y."/>
            <person name="Zwiers L.-H."/>
            <person name="Turgeon B."/>
            <person name="Goodwin S."/>
            <person name="Spatafora J."/>
            <person name="Crous P."/>
            <person name="Grigoriev I."/>
        </authorList>
    </citation>
    <scope>NUCLEOTIDE SEQUENCE</scope>
    <source>
        <strain evidence="15">CBS 109.77</strain>
    </source>
</reference>
<evidence type="ECO:0000256" key="2">
    <source>
        <dbReference type="ARBA" id="ARBA00022603"/>
    </source>
</evidence>